<dbReference type="PANTHER" id="PTHR43133">
    <property type="entry name" value="RNA POLYMERASE ECF-TYPE SIGMA FACTO"/>
    <property type="match status" value="1"/>
</dbReference>
<evidence type="ECO:0000313" key="8">
    <source>
        <dbReference type="Proteomes" id="UP000664052"/>
    </source>
</evidence>
<dbReference type="InterPro" id="IPR013324">
    <property type="entry name" value="RNA_pol_sigma_r3/r4-like"/>
</dbReference>
<name>A0ABS3DIU9_9BACT</name>
<evidence type="ECO:0000256" key="3">
    <source>
        <dbReference type="ARBA" id="ARBA00023082"/>
    </source>
</evidence>
<protein>
    <submittedName>
        <fullName evidence="7">Sigma-70 family RNA polymerase sigma factor</fullName>
    </submittedName>
</protein>
<sequence>MCGRPGTFSTPARVLAPVTPRGFISLVLPHLPTLLRTGLRLTRNPAHAEDLVQDTVVRALERRGELRSPEQLRGWLLAVQRTVHLNGARGLRPRLEVLQGGSGSEAPLPEPTGDLERELHARALSPSLTAGLAAIAPEWREALWLREVEELSYEEIAQVQDCPVGTVRSRLARARGALLDFMQGESGRERM</sequence>
<evidence type="ECO:0000256" key="2">
    <source>
        <dbReference type="ARBA" id="ARBA00023015"/>
    </source>
</evidence>
<evidence type="ECO:0000313" key="7">
    <source>
        <dbReference type="EMBL" id="MBN8231271.1"/>
    </source>
</evidence>
<dbReference type="Pfam" id="PF04542">
    <property type="entry name" value="Sigma70_r2"/>
    <property type="match status" value="1"/>
</dbReference>
<dbReference type="InterPro" id="IPR013249">
    <property type="entry name" value="RNA_pol_sigma70_r4_t2"/>
</dbReference>
<reference evidence="7 8" key="1">
    <citation type="submission" date="2021-02" db="EMBL/GenBank/DDBJ databases">
        <title>De Novo genome assembly of isolated myxobacteria.</title>
        <authorList>
            <person name="Stevens D.C."/>
        </authorList>
    </citation>
    <scope>NUCLEOTIDE SEQUENCE [LARGE SCALE GENOMIC DNA]</scope>
    <source>
        <strain evidence="7 8">ATCC 29039</strain>
    </source>
</reference>
<dbReference type="InterPro" id="IPR013325">
    <property type="entry name" value="RNA_pol_sigma_r2"/>
</dbReference>
<comment type="similarity">
    <text evidence="1">Belongs to the sigma-70 factor family. ECF subfamily.</text>
</comment>
<dbReference type="Gene3D" id="1.10.10.10">
    <property type="entry name" value="Winged helix-like DNA-binding domain superfamily/Winged helix DNA-binding domain"/>
    <property type="match status" value="1"/>
</dbReference>
<dbReference type="Pfam" id="PF08281">
    <property type="entry name" value="Sigma70_r4_2"/>
    <property type="match status" value="1"/>
</dbReference>
<dbReference type="PANTHER" id="PTHR43133:SF25">
    <property type="entry name" value="RNA POLYMERASE SIGMA FACTOR RFAY-RELATED"/>
    <property type="match status" value="1"/>
</dbReference>
<keyword evidence="8" id="KW-1185">Reference proteome</keyword>
<dbReference type="Proteomes" id="UP000664052">
    <property type="component" value="Unassembled WGS sequence"/>
</dbReference>
<dbReference type="InterPro" id="IPR014284">
    <property type="entry name" value="RNA_pol_sigma-70_dom"/>
</dbReference>
<dbReference type="NCBIfam" id="TIGR02937">
    <property type="entry name" value="sigma70-ECF"/>
    <property type="match status" value="1"/>
</dbReference>
<comment type="caution">
    <text evidence="7">The sequence shown here is derived from an EMBL/GenBank/DDBJ whole genome shotgun (WGS) entry which is preliminary data.</text>
</comment>
<dbReference type="InterPro" id="IPR036388">
    <property type="entry name" value="WH-like_DNA-bd_sf"/>
</dbReference>
<feature type="domain" description="RNA polymerase sigma factor 70 region 4 type 2" evidence="6">
    <location>
        <begin position="133"/>
        <end position="178"/>
    </location>
</feature>
<evidence type="ECO:0000256" key="1">
    <source>
        <dbReference type="ARBA" id="ARBA00010641"/>
    </source>
</evidence>
<dbReference type="SUPFAM" id="SSF88946">
    <property type="entry name" value="Sigma2 domain of RNA polymerase sigma factors"/>
    <property type="match status" value="1"/>
</dbReference>
<gene>
    <name evidence="7" type="ORF">JYK02_27510</name>
</gene>
<keyword evidence="2" id="KW-0805">Transcription regulation</keyword>
<feature type="domain" description="RNA polymerase sigma-70 region 2" evidence="5">
    <location>
        <begin position="26"/>
        <end position="81"/>
    </location>
</feature>
<keyword evidence="3" id="KW-0731">Sigma factor</keyword>
<evidence type="ECO:0000256" key="4">
    <source>
        <dbReference type="ARBA" id="ARBA00023163"/>
    </source>
</evidence>
<keyword evidence="4" id="KW-0804">Transcription</keyword>
<organism evidence="7 8">
    <name type="scientific">Corallococcus macrosporus</name>
    <dbReference type="NCBI Taxonomy" id="35"/>
    <lineage>
        <taxon>Bacteria</taxon>
        <taxon>Pseudomonadati</taxon>
        <taxon>Myxococcota</taxon>
        <taxon>Myxococcia</taxon>
        <taxon>Myxococcales</taxon>
        <taxon>Cystobacterineae</taxon>
        <taxon>Myxococcaceae</taxon>
        <taxon>Corallococcus</taxon>
    </lineage>
</organism>
<dbReference type="InterPro" id="IPR039425">
    <property type="entry name" value="RNA_pol_sigma-70-like"/>
</dbReference>
<dbReference type="Gene3D" id="1.10.1740.10">
    <property type="match status" value="1"/>
</dbReference>
<dbReference type="EMBL" id="JAFIMU010000008">
    <property type="protein sequence ID" value="MBN8231271.1"/>
    <property type="molecule type" value="Genomic_DNA"/>
</dbReference>
<evidence type="ECO:0000259" key="5">
    <source>
        <dbReference type="Pfam" id="PF04542"/>
    </source>
</evidence>
<dbReference type="CDD" id="cd06171">
    <property type="entry name" value="Sigma70_r4"/>
    <property type="match status" value="1"/>
</dbReference>
<accession>A0ABS3DIU9</accession>
<dbReference type="SUPFAM" id="SSF88659">
    <property type="entry name" value="Sigma3 and sigma4 domains of RNA polymerase sigma factors"/>
    <property type="match status" value="1"/>
</dbReference>
<evidence type="ECO:0000259" key="6">
    <source>
        <dbReference type="Pfam" id="PF08281"/>
    </source>
</evidence>
<proteinExistence type="inferred from homology"/>
<dbReference type="InterPro" id="IPR007627">
    <property type="entry name" value="RNA_pol_sigma70_r2"/>
</dbReference>